<comment type="caution">
    <text evidence="4">The sequence shown here is derived from an EMBL/GenBank/DDBJ whole genome shotgun (WGS) entry which is preliminary data.</text>
</comment>
<evidence type="ECO:0000256" key="2">
    <source>
        <dbReference type="PIRSR" id="PIRSR640198-2"/>
    </source>
</evidence>
<name>A0A5R9KM77_9BACT</name>
<evidence type="ECO:0000313" key="5">
    <source>
        <dbReference type="Proteomes" id="UP000306402"/>
    </source>
</evidence>
<keyword evidence="5" id="KW-1185">Reference proteome</keyword>
<dbReference type="GO" id="GO:0005524">
    <property type="term" value="F:ATP binding"/>
    <property type="evidence" value="ECO:0007669"/>
    <property type="project" value="UniProtKB-KW"/>
</dbReference>
<evidence type="ECO:0000313" key="4">
    <source>
        <dbReference type="EMBL" id="TLU97320.1"/>
    </source>
</evidence>
<proteinExistence type="predicted"/>
<feature type="active site" evidence="1">
    <location>
        <position position="396"/>
    </location>
</feature>
<keyword evidence="2" id="KW-0067">ATP-binding</keyword>
<dbReference type="InterPro" id="IPR040198">
    <property type="entry name" value="Fido_containing"/>
</dbReference>
<dbReference type="EMBL" id="VCEJ01000009">
    <property type="protein sequence ID" value="TLU97320.1"/>
    <property type="molecule type" value="Genomic_DNA"/>
</dbReference>
<dbReference type="AlphaFoldDB" id="A0A5R9KM77"/>
<feature type="domain" description="Fido" evidence="3">
    <location>
        <begin position="322"/>
        <end position="454"/>
    </location>
</feature>
<dbReference type="InterPro" id="IPR003812">
    <property type="entry name" value="Fido"/>
</dbReference>
<organism evidence="4 5">
    <name type="scientific">Dyadobacter luticola</name>
    <dbReference type="NCBI Taxonomy" id="1979387"/>
    <lineage>
        <taxon>Bacteria</taxon>
        <taxon>Pseudomonadati</taxon>
        <taxon>Bacteroidota</taxon>
        <taxon>Cytophagia</taxon>
        <taxon>Cytophagales</taxon>
        <taxon>Spirosomataceae</taxon>
        <taxon>Dyadobacter</taxon>
    </lineage>
</organism>
<sequence>MERIPMIRLQEVLFGSSNKTESAKISALEKKGVIRKIAPRIYTSNLEEQPEVIIKRNWFRILSNQFPGVILSHRSALEFVPANGEHIFVTYTYTRKNRLPGLTIHFQQGPPRQENDNVFFENLYASQEARAFLENMQETRTREDLSKTLSISEIEERLDLIIRSRGEDAVNVIRDNARSLAPALGMEKEFIKLNNLVGTLLTTGDSKSLHSPIAIARSLGDPFDPTRITLFEILYAALSGRTFPAYPDKNFSLKAYRNFGFFESYFSNYIEGTEFAVNEAQQIIQTETPLPERDEDSHDILGTYQIVSDRHEMAITPSSPNELLQLLRSRHATLLRARLSKKPGQFKDKNNRAGNTEFVDWQLVAGTLKKGFDWYSLLEDPFAKAAYMMFMISEVHPFLDGNGRIARVMMNAELSSKGVSKIIIPTVYREDYMGALRKLTRQHDPTAYIRMLLRSFEFSSYVYGEDQTTIENHLIRSNAFQEPEVAKLIIIPN</sequence>
<dbReference type="InterPro" id="IPR036597">
    <property type="entry name" value="Fido-like_dom_sf"/>
</dbReference>
<dbReference type="PANTHER" id="PTHR13504:SF38">
    <property type="entry name" value="FIDO DOMAIN-CONTAINING PROTEIN"/>
    <property type="match status" value="1"/>
</dbReference>
<evidence type="ECO:0000256" key="1">
    <source>
        <dbReference type="PIRSR" id="PIRSR640198-1"/>
    </source>
</evidence>
<dbReference type="PANTHER" id="PTHR13504">
    <property type="entry name" value="FIDO DOMAIN-CONTAINING PROTEIN DDB_G0283145"/>
    <property type="match status" value="1"/>
</dbReference>
<keyword evidence="2" id="KW-0547">Nucleotide-binding</keyword>
<dbReference type="SUPFAM" id="SSF140931">
    <property type="entry name" value="Fic-like"/>
    <property type="match status" value="1"/>
</dbReference>
<accession>A0A5R9KM77</accession>
<dbReference type="PROSITE" id="PS51459">
    <property type="entry name" value="FIDO"/>
    <property type="match status" value="1"/>
</dbReference>
<protein>
    <submittedName>
        <fullName evidence="4">Cell filamentation protein Fic</fullName>
    </submittedName>
</protein>
<gene>
    <name evidence="4" type="ORF">FEN17_26385</name>
</gene>
<reference evidence="4 5" key="1">
    <citation type="submission" date="2019-05" db="EMBL/GenBank/DDBJ databases">
        <authorList>
            <person name="Qu J.-H."/>
        </authorList>
    </citation>
    <scope>NUCLEOTIDE SEQUENCE [LARGE SCALE GENOMIC DNA]</scope>
    <source>
        <strain evidence="4 5">T17</strain>
    </source>
</reference>
<dbReference type="Gene3D" id="1.10.3290.10">
    <property type="entry name" value="Fido-like domain"/>
    <property type="match status" value="1"/>
</dbReference>
<evidence type="ECO:0000259" key="3">
    <source>
        <dbReference type="PROSITE" id="PS51459"/>
    </source>
</evidence>
<dbReference type="Pfam" id="PF02661">
    <property type="entry name" value="Fic"/>
    <property type="match status" value="1"/>
</dbReference>
<feature type="binding site" evidence="2">
    <location>
        <begin position="400"/>
        <end position="407"/>
    </location>
    <ligand>
        <name>ATP</name>
        <dbReference type="ChEBI" id="CHEBI:30616"/>
    </ligand>
</feature>
<dbReference type="Proteomes" id="UP000306402">
    <property type="component" value="Unassembled WGS sequence"/>
</dbReference>
<dbReference type="OrthoDB" id="9813719at2"/>